<keyword evidence="4" id="KW-1133">Transmembrane helix</keyword>
<evidence type="ECO:0000313" key="6">
    <source>
        <dbReference type="EMBL" id="MBC8176373.1"/>
    </source>
</evidence>
<organism evidence="6 7">
    <name type="scientific">Candidatus Desulfacyla euxinica</name>
    <dbReference type="NCBI Taxonomy" id="2841693"/>
    <lineage>
        <taxon>Bacteria</taxon>
        <taxon>Deltaproteobacteria</taxon>
        <taxon>Candidatus Desulfacyla</taxon>
    </lineage>
</organism>
<dbReference type="InterPro" id="IPR004089">
    <property type="entry name" value="MCPsignal_dom"/>
</dbReference>
<evidence type="ECO:0000256" key="3">
    <source>
        <dbReference type="SAM" id="Coils"/>
    </source>
</evidence>
<dbReference type="Pfam" id="PF00015">
    <property type="entry name" value="MCPsignal"/>
    <property type="match status" value="1"/>
</dbReference>
<gene>
    <name evidence="6" type="ORF">H8E19_03135</name>
</gene>
<dbReference type="InterPro" id="IPR029151">
    <property type="entry name" value="Sensor-like_sf"/>
</dbReference>
<keyword evidence="3" id="KW-0175">Coiled coil</keyword>
<dbReference type="EMBL" id="JACNJD010000130">
    <property type="protein sequence ID" value="MBC8176373.1"/>
    <property type="molecule type" value="Genomic_DNA"/>
</dbReference>
<evidence type="ECO:0000256" key="4">
    <source>
        <dbReference type="SAM" id="Phobius"/>
    </source>
</evidence>
<dbReference type="SUPFAM" id="SSF103190">
    <property type="entry name" value="Sensory domain-like"/>
    <property type="match status" value="1"/>
</dbReference>
<evidence type="ECO:0000259" key="5">
    <source>
        <dbReference type="PROSITE" id="PS50111"/>
    </source>
</evidence>
<dbReference type="SUPFAM" id="SSF58104">
    <property type="entry name" value="Methyl-accepting chemotaxis protein (MCP) signaling domain"/>
    <property type="match status" value="1"/>
</dbReference>
<keyword evidence="4" id="KW-0812">Transmembrane</keyword>
<dbReference type="GO" id="GO:0007165">
    <property type="term" value="P:signal transduction"/>
    <property type="evidence" value="ECO:0007669"/>
    <property type="project" value="UniProtKB-KW"/>
</dbReference>
<dbReference type="Gene3D" id="1.10.287.950">
    <property type="entry name" value="Methyl-accepting chemotaxis protein"/>
    <property type="match status" value="1"/>
</dbReference>
<dbReference type="InterPro" id="IPR033462">
    <property type="entry name" value="Cache_3-Cache_2"/>
</dbReference>
<proteinExistence type="predicted"/>
<evidence type="ECO:0000256" key="2">
    <source>
        <dbReference type="PROSITE-ProRule" id="PRU00284"/>
    </source>
</evidence>
<dbReference type="AlphaFoldDB" id="A0A8J6MZ55"/>
<dbReference type="Pfam" id="PF17201">
    <property type="entry name" value="Cache_3-Cache_2"/>
    <property type="match status" value="1"/>
</dbReference>
<evidence type="ECO:0000256" key="1">
    <source>
        <dbReference type="ARBA" id="ARBA00023224"/>
    </source>
</evidence>
<feature type="coiled-coil region" evidence="3">
    <location>
        <begin position="705"/>
        <end position="732"/>
    </location>
</feature>
<dbReference type="SMART" id="SM00283">
    <property type="entry name" value="MA"/>
    <property type="match status" value="1"/>
</dbReference>
<keyword evidence="4" id="KW-0472">Membrane</keyword>
<dbReference type="PROSITE" id="PS50111">
    <property type="entry name" value="CHEMOTAXIS_TRANSDUC_2"/>
    <property type="match status" value="1"/>
</dbReference>
<dbReference type="Proteomes" id="UP000650524">
    <property type="component" value="Unassembled WGS sequence"/>
</dbReference>
<dbReference type="Gene3D" id="3.30.450.20">
    <property type="entry name" value="PAS domain"/>
    <property type="match status" value="1"/>
</dbReference>
<dbReference type="Gene3D" id="6.10.340.10">
    <property type="match status" value="1"/>
</dbReference>
<evidence type="ECO:0000313" key="7">
    <source>
        <dbReference type="Proteomes" id="UP000650524"/>
    </source>
</evidence>
<sequence>MLKQKLIGLPVVAAILPVLVMFVLTSMEKRNVTQEIEDELDLFARDSMKRIAIAIRDTCQVTSEMINKDVERHLQDVESFFSALGGFSLSPEKVSWNAVNQLTGEKEKVSLPKMLIDDITWLGQNRKIDESTPYIDAAKMKFGGNYAIFQIMNEKGDMIQVATTLATQDGFRSIGSYIPAINNGVPDPVISTVIQGKVFSGLAYVNNNWYIAAFEPIVDKKEKVIGMLFTGIPNKIPETLRKVILDMKVGKTGYVYVLGGKLADHKGAYIISKNGERDGENIWDSKDTDGRYYIREIVNKGIKLKKGETTLERYPWRNIGEAKERWKVAAVSYFEPWDWVIGAGAYEDDYYDAKKKVEASMSQMLWVMIISGLVMLVPVIGVAFFLGNKLTKRIILITGISKEIAMGNLASAAASVKSLAVKEVSGDKVDSEDETGHLLSSIKTMTESLNSLVGQVQRSGIQVTSSSTELAATAREQETTMSIQVESTKEAVKLVEEISRVAMELVETMQQVAAKFQETAGFASKGQTDLTRMEEAMGNMKAASKSISGRLGAINEKAENITNVVTTITKVADQTNLLSLNAAIEAEKAGEYGRGFNVVAREIRRLADQTAVATLDIDRMVQEMHSAVSAGVMEMDKFIAEVNLSAEDVGKISSQLARIIEQVQTLSPSFESVNVSMGLQSENARKINSSIANLSEEMQTTTESLRESFSAIEQLNEAARSLQDEVSRFKVS</sequence>
<reference evidence="6 7" key="1">
    <citation type="submission" date="2020-08" db="EMBL/GenBank/DDBJ databases">
        <title>Bridging the membrane lipid divide: bacteria of the FCB group superphylum have the potential to synthesize archaeal ether lipids.</title>
        <authorList>
            <person name="Villanueva L."/>
            <person name="Von Meijenfeldt F.A.B."/>
            <person name="Westbye A.B."/>
            <person name="Yadav S."/>
            <person name="Hopmans E.C."/>
            <person name="Dutilh B.E."/>
            <person name="Sinninghe Damste J.S."/>
        </authorList>
    </citation>
    <scope>NUCLEOTIDE SEQUENCE [LARGE SCALE GENOMIC DNA]</scope>
    <source>
        <strain evidence="6">NIOZ-UU27</strain>
    </source>
</reference>
<feature type="transmembrane region" description="Helical" evidence="4">
    <location>
        <begin position="6"/>
        <end position="24"/>
    </location>
</feature>
<comment type="caution">
    <text evidence="6">The sequence shown here is derived from an EMBL/GenBank/DDBJ whole genome shotgun (WGS) entry which is preliminary data.</text>
</comment>
<dbReference type="GO" id="GO:0016020">
    <property type="term" value="C:membrane"/>
    <property type="evidence" value="ECO:0007669"/>
    <property type="project" value="InterPro"/>
</dbReference>
<dbReference type="PANTHER" id="PTHR32089">
    <property type="entry name" value="METHYL-ACCEPTING CHEMOTAXIS PROTEIN MCPB"/>
    <property type="match status" value="1"/>
</dbReference>
<feature type="transmembrane region" description="Helical" evidence="4">
    <location>
        <begin position="364"/>
        <end position="386"/>
    </location>
</feature>
<feature type="domain" description="Methyl-accepting transducer" evidence="5">
    <location>
        <begin position="459"/>
        <end position="695"/>
    </location>
</feature>
<keyword evidence="1 2" id="KW-0807">Transducer</keyword>
<accession>A0A8J6MZ55</accession>
<name>A0A8J6MZ55_9DELT</name>
<protein>
    <submittedName>
        <fullName evidence="6">Methyl-accepting chemotaxis protein</fullName>
    </submittedName>
</protein>
<dbReference type="PANTHER" id="PTHR32089:SF120">
    <property type="entry name" value="METHYL-ACCEPTING CHEMOTAXIS PROTEIN TLPQ"/>
    <property type="match status" value="1"/>
</dbReference>